<gene>
    <name evidence="2" type="ORF">METZ01_LOCUS238964</name>
</gene>
<dbReference type="SUPFAM" id="SSF141571">
    <property type="entry name" value="Pentapeptide repeat-like"/>
    <property type="match status" value="1"/>
</dbReference>
<dbReference type="Gene3D" id="2.160.20.80">
    <property type="entry name" value="E3 ubiquitin-protein ligase SopA"/>
    <property type="match status" value="1"/>
</dbReference>
<name>A0A382HFN6_9ZZZZ</name>
<evidence type="ECO:0000259" key="1">
    <source>
        <dbReference type="PROSITE" id="PS50222"/>
    </source>
</evidence>
<dbReference type="InterPro" id="IPR001646">
    <property type="entry name" value="5peptide_repeat"/>
</dbReference>
<reference evidence="2" key="1">
    <citation type="submission" date="2018-05" db="EMBL/GenBank/DDBJ databases">
        <authorList>
            <person name="Lanie J.A."/>
            <person name="Ng W.-L."/>
            <person name="Kazmierczak K.M."/>
            <person name="Andrzejewski T.M."/>
            <person name="Davidsen T.M."/>
            <person name="Wayne K.J."/>
            <person name="Tettelin H."/>
            <person name="Glass J.I."/>
            <person name="Rusch D."/>
            <person name="Podicherti R."/>
            <person name="Tsui H.-C.T."/>
            <person name="Winkler M.E."/>
        </authorList>
    </citation>
    <scope>NUCLEOTIDE SEQUENCE</scope>
</reference>
<dbReference type="InterPro" id="IPR018247">
    <property type="entry name" value="EF_Hand_1_Ca_BS"/>
</dbReference>
<dbReference type="EMBL" id="UINC01061003">
    <property type="protein sequence ID" value="SVB86110.1"/>
    <property type="molecule type" value="Genomic_DNA"/>
</dbReference>
<dbReference type="Pfam" id="PF00805">
    <property type="entry name" value="Pentapeptide"/>
    <property type="match status" value="1"/>
</dbReference>
<sequence length="316" mass="34175">MKNIILISIFFSFAFGQYDRCNTGETDSVEGCDFSNGRNADALATFLGYAEGGRDTNNARNANFSGTNFAELESDEIGGTFAIDAFENVDFTGSDFSGANLLNVGFINSNFSGVNFSGAILGGDYVDDETKGNVYADARFDGARIEDGFIYATMTNASFDGTSFGMAQFAQCNMKDAVFRDVKGLYIVFEDSFLENITIEDARAIENGITINDFGGGPISMINANLINATIAFPESGIFNGIISNNLVETECCLQEPWVIQNGVLLNTSWNGTNPADSTGMYSVSSFEGHDFYSVDADGDGCISLEEFNNFYNSER</sequence>
<dbReference type="PROSITE" id="PS00018">
    <property type="entry name" value="EF_HAND_1"/>
    <property type="match status" value="1"/>
</dbReference>
<feature type="domain" description="EF-hand" evidence="1">
    <location>
        <begin position="292"/>
        <end position="316"/>
    </location>
</feature>
<proteinExistence type="predicted"/>
<organism evidence="2">
    <name type="scientific">marine metagenome</name>
    <dbReference type="NCBI Taxonomy" id="408172"/>
    <lineage>
        <taxon>unclassified sequences</taxon>
        <taxon>metagenomes</taxon>
        <taxon>ecological metagenomes</taxon>
    </lineage>
</organism>
<dbReference type="GO" id="GO:0005509">
    <property type="term" value="F:calcium ion binding"/>
    <property type="evidence" value="ECO:0007669"/>
    <property type="project" value="InterPro"/>
</dbReference>
<accession>A0A382HFN6</accession>
<protein>
    <recommendedName>
        <fullName evidence="1">EF-hand domain-containing protein</fullName>
    </recommendedName>
</protein>
<dbReference type="InterPro" id="IPR002048">
    <property type="entry name" value="EF_hand_dom"/>
</dbReference>
<dbReference type="PROSITE" id="PS50222">
    <property type="entry name" value="EF_HAND_2"/>
    <property type="match status" value="1"/>
</dbReference>
<dbReference type="AlphaFoldDB" id="A0A382HFN6"/>
<evidence type="ECO:0000313" key="2">
    <source>
        <dbReference type="EMBL" id="SVB86110.1"/>
    </source>
</evidence>